<dbReference type="RefSeq" id="XP_024330424.1">
    <property type="nucleotide sequence ID" value="XM_024475912.1"/>
</dbReference>
<keyword evidence="2" id="KW-1185">Reference proteome</keyword>
<dbReference type="OrthoDB" id="339900at2759"/>
<name>A0A0F9YPV9_9MICR</name>
<organism evidence="1 2">
    <name type="scientific">Vairimorpha ceranae</name>
    <dbReference type="NCBI Taxonomy" id="40302"/>
    <lineage>
        <taxon>Eukaryota</taxon>
        <taxon>Fungi</taxon>
        <taxon>Fungi incertae sedis</taxon>
        <taxon>Microsporidia</taxon>
        <taxon>Nosematidae</taxon>
        <taxon>Vairimorpha</taxon>
    </lineage>
</organism>
<sequence>MKALETDHETLHTRFIFYRNNELLIFDSNYKLINRIQHDVVFIYKMYFTDKNKNFYKIYNDEPVKICQLKKRIFKIVEYCNVLYIIDVYGDIYKMINNSLVFLCGTLCSVIDVYITKDNILILDKYKRVRVCCIDGTIIGYDFNVDYKQFLQSYNNFLSKNVNVLFEEEIVKSMDFKHFSVLVYKKYIFLLSNGGLHKISHQYSDGNIYCTSEGSIYRLIDDKVECIFSLSLNSRAI</sequence>
<dbReference type="VEuPathDB" id="MicrosporidiaDB:AAJ76_5100016043"/>
<dbReference type="EMBL" id="JPQZ01000051">
    <property type="protein sequence ID" value="KKO74682.1"/>
    <property type="molecule type" value="Genomic_DNA"/>
</dbReference>
<gene>
    <name evidence="1" type="ORF">AAJ76_5100016043</name>
</gene>
<accession>A0A0F9YPV9</accession>
<dbReference type="GeneID" id="36320860"/>
<evidence type="ECO:0000313" key="1">
    <source>
        <dbReference type="EMBL" id="KKO74682.1"/>
    </source>
</evidence>
<comment type="caution">
    <text evidence="1">The sequence shown here is derived from an EMBL/GenBank/DDBJ whole genome shotgun (WGS) entry which is preliminary data.</text>
</comment>
<evidence type="ECO:0000313" key="2">
    <source>
        <dbReference type="Proteomes" id="UP000034350"/>
    </source>
</evidence>
<protein>
    <submittedName>
        <fullName evidence="1">Uncharacterized protein</fullName>
    </submittedName>
</protein>
<dbReference type="AlphaFoldDB" id="A0A0F9YPV9"/>
<dbReference type="VEuPathDB" id="MicrosporidiaDB:G9O61_00g010640"/>
<dbReference type="VEuPathDB" id="MicrosporidiaDB:NCER_100225"/>
<reference evidence="1 2" key="1">
    <citation type="journal article" date="2015" name="Environ. Microbiol.">
        <title>Genome analyses suggest the presence of polyploidy and recent human-driven expansions in eight global populations of the honeybee pathogen Nosema ceranae.</title>
        <authorList>
            <person name="Pelin A."/>
            <person name="Selman M."/>
            <person name="Aris-Brosou S."/>
            <person name="Farinelli L."/>
            <person name="Corradi N."/>
        </authorList>
    </citation>
    <scope>NUCLEOTIDE SEQUENCE [LARGE SCALE GENOMIC DNA]</scope>
    <source>
        <strain evidence="1 2">PA08 1199</strain>
    </source>
</reference>
<dbReference type="Proteomes" id="UP000034350">
    <property type="component" value="Unassembled WGS sequence"/>
</dbReference>
<proteinExistence type="predicted"/>